<feature type="region of interest" description="Disordered" evidence="11">
    <location>
        <begin position="1"/>
        <end position="59"/>
    </location>
</feature>
<evidence type="ECO:0000256" key="7">
    <source>
        <dbReference type="ARBA" id="ARBA00038543"/>
    </source>
</evidence>
<protein>
    <recommendedName>
        <fullName evidence="8">Cyclin-dependent kinase 2 homolog</fullName>
    </recommendedName>
    <alternativeName>
        <fullName evidence="9">Cell division control protein 2 homolog</fullName>
    </alternativeName>
    <alternativeName>
        <fullName evidence="10">cdc2-related kinase 2</fullName>
    </alternativeName>
</protein>
<dbReference type="SUPFAM" id="SSF56112">
    <property type="entry name" value="Protein kinase-like (PK-like)"/>
    <property type="match status" value="1"/>
</dbReference>
<sequence>MGRWSSSESEEDRETSSRRVSSKHQRQKVRERKSDTDTKEALRGGKRRKTESSVQTSIQSIPEKAKVNESTVFTFSPSVCRSVFEYEMIGRSGEGTYGVVYKAKDMTSGKVVALKQVKMKKALCREGFPITTLRETNVLLALQHPNIVGVQSMVVEDIDLVGADQNKKIETRDDDTDEEADYGPFRVYMVMDYWEHELKALMEAQPEPFKQAEVKCIMKQLLEALSFMHGKFYIHRDLKTSNILYNNDGTVAICDFGLARKYEEPPQGKYTQLVITLHYRPPELLLGAEEYSTKVDIWSMGCIFAELLQGKVLLYGKSELEQLDKIFMLLGSPTEENWPGVSKLKLFSKFERSTGKQKRSMLDSLFPRSTVTGGPYLSPVGVDLLGKMLTLDPATRITAAEALKHPWFDEFPFPKPKDEMPKFHSIYKSSQPKEQKEEESHSRGGHGGLFAHANKFQM</sequence>
<evidence type="ECO:0000256" key="9">
    <source>
        <dbReference type="ARBA" id="ARBA00041902"/>
    </source>
</evidence>
<comment type="subunit">
    <text evidence="7">May form a complex composed of at least the catalytic subunit CRK2 and a cyclin.</text>
</comment>
<keyword evidence="2" id="KW-0723">Serine/threonine-protein kinase</keyword>
<evidence type="ECO:0000256" key="5">
    <source>
        <dbReference type="ARBA" id="ARBA00022777"/>
    </source>
</evidence>
<keyword evidence="3" id="KW-0808">Transferase</keyword>
<evidence type="ECO:0000256" key="1">
    <source>
        <dbReference type="ARBA" id="ARBA00006485"/>
    </source>
</evidence>
<keyword evidence="6" id="KW-0067">ATP-binding</keyword>
<dbReference type="GO" id="GO:0007346">
    <property type="term" value="P:regulation of mitotic cell cycle"/>
    <property type="evidence" value="ECO:0007669"/>
    <property type="project" value="TreeGrafter"/>
</dbReference>
<feature type="compositionally biased region" description="Basic residues" evidence="11">
    <location>
        <begin position="20"/>
        <end position="31"/>
    </location>
</feature>
<dbReference type="PANTHER" id="PTHR24056">
    <property type="entry name" value="CELL DIVISION PROTEIN KINASE"/>
    <property type="match status" value="1"/>
</dbReference>
<evidence type="ECO:0000256" key="3">
    <source>
        <dbReference type="ARBA" id="ARBA00022679"/>
    </source>
</evidence>
<evidence type="ECO:0000256" key="6">
    <source>
        <dbReference type="ARBA" id="ARBA00022840"/>
    </source>
</evidence>
<organism evidence="13">
    <name type="scientific">Aplanochytrium stocchinoi</name>
    <dbReference type="NCBI Taxonomy" id="215587"/>
    <lineage>
        <taxon>Eukaryota</taxon>
        <taxon>Sar</taxon>
        <taxon>Stramenopiles</taxon>
        <taxon>Bigyra</taxon>
        <taxon>Labyrinthulomycetes</taxon>
        <taxon>Thraustochytrida</taxon>
        <taxon>Thraustochytriidae</taxon>
        <taxon>Aplanochytrium</taxon>
    </lineage>
</organism>
<evidence type="ECO:0000256" key="4">
    <source>
        <dbReference type="ARBA" id="ARBA00022741"/>
    </source>
</evidence>
<dbReference type="PANTHER" id="PTHR24056:SF107">
    <property type="entry name" value="CYCLIN-DEPENDENT KINASE 11A-RELATED"/>
    <property type="match status" value="1"/>
</dbReference>
<dbReference type="InterPro" id="IPR050108">
    <property type="entry name" value="CDK"/>
</dbReference>
<dbReference type="GO" id="GO:0005524">
    <property type="term" value="F:ATP binding"/>
    <property type="evidence" value="ECO:0007669"/>
    <property type="project" value="UniProtKB-KW"/>
</dbReference>
<dbReference type="EMBL" id="HBIN01017879">
    <property type="protein sequence ID" value="CAE0443584.1"/>
    <property type="molecule type" value="Transcribed_RNA"/>
</dbReference>
<name>A0A7S3V0A9_9STRA</name>
<evidence type="ECO:0000256" key="10">
    <source>
        <dbReference type="ARBA" id="ARBA00042858"/>
    </source>
</evidence>
<dbReference type="SMART" id="SM00220">
    <property type="entry name" value="S_TKc"/>
    <property type="match status" value="1"/>
</dbReference>
<feature type="domain" description="Protein kinase" evidence="12">
    <location>
        <begin position="86"/>
        <end position="408"/>
    </location>
</feature>
<proteinExistence type="inferred from homology"/>
<gene>
    <name evidence="13" type="ORF">ASTO00021_LOCUS13647</name>
</gene>
<dbReference type="InterPro" id="IPR011009">
    <property type="entry name" value="Kinase-like_dom_sf"/>
</dbReference>
<dbReference type="InterPro" id="IPR000719">
    <property type="entry name" value="Prot_kinase_dom"/>
</dbReference>
<feature type="region of interest" description="Disordered" evidence="11">
    <location>
        <begin position="420"/>
        <end position="458"/>
    </location>
</feature>
<dbReference type="AlphaFoldDB" id="A0A7S3V0A9"/>
<accession>A0A7S3V0A9</accession>
<evidence type="ECO:0000256" key="2">
    <source>
        <dbReference type="ARBA" id="ARBA00022527"/>
    </source>
</evidence>
<evidence type="ECO:0000256" key="11">
    <source>
        <dbReference type="SAM" id="MobiDB-lite"/>
    </source>
</evidence>
<dbReference type="GO" id="GO:0005634">
    <property type="term" value="C:nucleus"/>
    <property type="evidence" value="ECO:0007669"/>
    <property type="project" value="TreeGrafter"/>
</dbReference>
<evidence type="ECO:0000313" key="13">
    <source>
        <dbReference type="EMBL" id="CAE0443584.1"/>
    </source>
</evidence>
<dbReference type="Gene3D" id="1.10.510.10">
    <property type="entry name" value="Transferase(Phosphotransferase) domain 1"/>
    <property type="match status" value="1"/>
</dbReference>
<feature type="compositionally biased region" description="Basic and acidic residues" evidence="11">
    <location>
        <begin position="32"/>
        <end position="43"/>
    </location>
</feature>
<dbReference type="PROSITE" id="PS50011">
    <property type="entry name" value="PROTEIN_KINASE_DOM"/>
    <property type="match status" value="1"/>
</dbReference>
<dbReference type="Gene3D" id="3.30.200.20">
    <property type="entry name" value="Phosphorylase Kinase, domain 1"/>
    <property type="match status" value="1"/>
</dbReference>
<dbReference type="PROSITE" id="PS00108">
    <property type="entry name" value="PROTEIN_KINASE_ST"/>
    <property type="match status" value="1"/>
</dbReference>
<evidence type="ECO:0000256" key="8">
    <source>
        <dbReference type="ARBA" id="ARBA00039612"/>
    </source>
</evidence>
<dbReference type="Pfam" id="PF00069">
    <property type="entry name" value="Pkinase"/>
    <property type="match status" value="1"/>
</dbReference>
<keyword evidence="5" id="KW-0418">Kinase</keyword>
<feature type="compositionally biased region" description="Basic and acidic residues" evidence="11">
    <location>
        <begin position="431"/>
        <end position="442"/>
    </location>
</feature>
<keyword evidence="4" id="KW-0547">Nucleotide-binding</keyword>
<reference evidence="13" key="1">
    <citation type="submission" date="2021-01" db="EMBL/GenBank/DDBJ databases">
        <authorList>
            <person name="Corre E."/>
            <person name="Pelletier E."/>
            <person name="Niang G."/>
            <person name="Scheremetjew M."/>
            <person name="Finn R."/>
            <person name="Kale V."/>
            <person name="Holt S."/>
            <person name="Cochrane G."/>
            <person name="Meng A."/>
            <person name="Brown T."/>
            <person name="Cohen L."/>
        </authorList>
    </citation>
    <scope>NUCLEOTIDE SEQUENCE</scope>
    <source>
        <strain evidence="13">GSBS06</strain>
    </source>
</reference>
<dbReference type="FunFam" id="1.10.510.10:FF:000624">
    <property type="entry name" value="Mitogen-activated protein kinase"/>
    <property type="match status" value="1"/>
</dbReference>
<dbReference type="GO" id="GO:0004674">
    <property type="term" value="F:protein serine/threonine kinase activity"/>
    <property type="evidence" value="ECO:0007669"/>
    <property type="project" value="UniProtKB-KW"/>
</dbReference>
<evidence type="ECO:0000259" key="12">
    <source>
        <dbReference type="PROSITE" id="PS50011"/>
    </source>
</evidence>
<dbReference type="InterPro" id="IPR008271">
    <property type="entry name" value="Ser/Thr_kinase_AS"/>
</dbReference>
<comment type="similarity">
    <text evidence="1">Belongs to the protein kinase superfamily. CMGC Ser/Thr protein kinase family. CDC2/CDKX subfamily.</text>
</comment>